<dbReference type="AlphaFoldDB" id="A0A2P6U5N3"/>
<dbReference type="InterPro" id="IPR013899">
    <property type="entry name" value="DUF1771"/>
</dbReference>
<evidence type="ECO:0000313" key="3">
    <source>
        <dbReference type="EMBL" id="PRW61619.1"/>
    </source>
</evidence>
<dbReference type="PANTHER" id="PTHR46535:SF1">
    <property type="entry name" value="NEDD4-BINDING PROTEIN 2"/>
    <property type="match status" value="1"/>
</dbReference>
<proteinExistence type="predicted"/>
<dbReference type="Proteomes" id="UP000239899">
    <property type="component" value="Unassembled WGS sequence"/>
</dbReference>
<sequence length="604" mass="62702">MADSPSRPERLTPAPAVPRTREAAFAMLFPSEKKASPTRMEHAADHLNSSTLTLTNSTQAMTATGCAGSADQADHGLPGSSGTPRGVPPPTPLQDHAELLRPGPNAYEGASLSHSDDELADLFPSLAHVLVSPSPSGDGYDAAALVQAVEFHLTMFPSLKAEVVADVLQRHADAPQTALDQLIMLQRCVDDAAATAVGELPNHSAWESCSGSGSEDEHGSGGEGAGASWAQDLTSEELAALEQGTMFPGLSERQQHQQLPAAAGGAGGLSQEEQLAALKGEFGGMPDRELAEALGACDGDLFAAAELLRSFAAEDAAAAAGISTVGLNGSALLGSVAGVAATVPTPAALYTALPEPGGGAALPLHVGPKVQHLAKRFPAAPAESLQVALAAADNDLVAARRTLRENGYTEVETAPSPAAPATRLPPPPGLALPQSVRPGPPQPVPLPPQGMAQAPSAPPALPSLSEATYQRNQSIFEEERAHASRLQAAYRRCFALAQEKHAAGDHETAAELRMKGHKYKQQYEEERRKAARRISMRINQAGSGGLPVISVDLHCAFVHEALETVESGIRNLPESIPGGVVVRYITGKGLHSAEGKARIKPEAR</sequence>
<dbReference type="Gene3D" id="3.30.1370.110">
    <property type="match status" value="1"/>
</dbReference>
<dbReference type="OrthoDB" id="513489at2759"/>
<dbReference type="Pfam" id="PF08590">
    <property type="entry name" value="DUF1771"/>
    <property type="match status" value="1"/>
</dbReference>
<feature type="compositionally biased region" description="Pro residues" evidence="1">
    <location>
        <begin position="438"/>
        <end position="448"/>
    </location>
</feature>
<dbReference type="CDD" id="cd14279">
    <property type="entry name" value="CUE"/>
    <property type="match status" value="1"/>
</dbReference>
<name>A0A2P6U5N3_CHLSO</name>
<comment type="caution">
    <text evidence="3">The sequence shown here is derived from an EMBL/GenBank/DDBJ whole genome shotgun (WGS) entry which is preliminary data.</text>
</comment>
<organism evidence="3 4">
    <name type="scientific">Chlorella sorokiniana</name>
    <name type="common">Freshwater green alga</name>
    <dbReference type="NCBI Taxonomy" id="3076"/>
    <lineage>
        <taxon>Eukaryota</taxon>
        <taxon>Viridiplantae</taxon>
        <taxon>Chlorophyta</taxon>
        <taxon>core chlorophytes</taxon>
        <taxon>Trebouxiophyceae</taxon>
        <taxon>Chlorellales</taxon>
        <taxon>Chlorellaceae</taxon>
        <taxon>Chlorella clade</taxon>
        <taxon>Chlorella</taxon>
    </lineage>
</organism>
<feature type="domain" description="Smr" evidence="2">
    <location>
        <begin position="551"/>
        <end position="604"/>
    </location>
</feature>
<dbReference type="SUPFAM" id="SSF160443">
    <property type="entry name" value="SMR domain-like"/>
    <property type="match status" value="1"/>
</dbReference>
<keyword evidence="4" id="KW-1185">Reference proteome</keyword>
<dbReference type="PROSITE" id="PS50828">
    <property type="entry name" value="SMR"/>
    <property type="match status" value="1"/>
</dbReference>
<dbReference type="GO" id="GO:0005634">
    <property type="term" value="C:nucleus"/>
    <property type="evidence" value="ECO:0007669"/>
    <property type="project" value="TreeGrafter"/>
</dbReference>
<dbReference type="GO" id="GO:0004519">
    <property type="term" value="F:endonuclease activity"/>
    <property type="evidence" value="ECO:0007669"/>
    <property type="project" value="TreeGrafter"/>
</dbReference>
<feature type="region of interest" description="Disordered" evidence="1">
    <location>
        <begin position="67"/>
        <end position="113"/>
    </location>
</feature>
<gene>
    <name evidence="3" type="ORF">C2E21_0293</name>
</gene>
<protein>
    <submittedName>
        <fullName evidence="3">Smr domain-containing</fullName>
    </submittedName>
</protein>
<evidence type="ECO:0000259" key="2">
    <source>
        <dbReference type="PROSITE" id="PS50828"/>
    </source>
</evidence>
<feature type="region of interest" description="Disordered" evidence="1">
    <location>
        <begin position="407"/>
        <end position="463"/>
    </location>
</feature>
<dbReference type="InterPro" id="IPR052772">
    <property type="entry name" value="Endo/PolyKinase_Domain-Protein"/>
</dbReference>
<dbReference type="InterPro" id="IPR002625">
    <property type="entry name" value="Smr_dom"/>
</dbReference>
<dbReference type="InterPro" id="IPR036063">
    <property type="entry name" value="Smr_dom_sf"/>
</dbReference>
<accession>A0A2P6U5N3</accession>
<feature type="region of interest" description="Disordered" evidence="1">
    <location>
        <begin position="204"/>
        <end position="227"/>
    </location>
</feature>
<dbReference type="EMBL" id="LHPG02000001">
    <property type="protein sequence ID" value="PRW61619.1"/>
    <property type="molecule type" value="Genomic_DNA"/>
</dbReference>
<dbReference type="PANTHER" id="PTHR46535">
    <property type="entry name" value="NEDD4-BINDING PROTEIN 2"/>
    <property type="match status" value="1"/>
</dbReference>
<evidence type="ECO:0000256" key="1">
    <source>
        <dbReference type="SAM" id="MobiDB-lite"/>
    </source>
</evidence>
<reference evidence="3 4" key="1">
    <citation type="journal article" date="2018" name="Plant J.">
        <title>Genome sequences of Chlorella sorokiniana UTEX 1602 and Micractinium conductrix SAG 241.80: implications to maltose excretion by a green alga.</title>
        <authorList>
            <person name="Arriola M.B."/>
            <person name="Velmurugan N."/>
            <person name="Zhang Y."/>
            <person name="Plunkett M.H."/>
            <person name="Hondzo H."/>
            <person name="Barney B.M."/>
        </authorList>
    </citation>
    <scope>NUCLEOTIDE SEQUENCE [LARGE SCALE GENOMIC DNA]</scope>
    <source>
        <strain evidence="4">UTEX 1602</strain>
    </source>
</reference>
<dbReference type="STRING" id="3076.A0A2P6U5N3"/>
<evidence type="ECO:0000313" key="4">
    <source>
        <dbReference type="Proteomes" id="UP000239899"/>
    </source>
</evidence>